<dbReference type="Gene3D" id="6.10.340.10">
    <property type="match status" value="1"/>
</dbReference>
<dbReference type="Pfam" id="PF02518">
    <property type="entry name" value="HATPase_c"/>
    <property type="match status" value="1"/>
</dbReference>
<feature type="domain" description="Histidine kinase" evidence="15">
    <location>
        <begin position="638"/>
        <end position="852"/>
    </location>
</feature>
<accession>A0A2U8H6K3</accession>
<evidence type="ECO:0000256" key="4">
    <source>
        <dbReference type="ARBA" id="ARBA00022475"/>
    </source>
</evidence>
<dbReference type="Gene3D" id="3.30.450.20">
    <property type="entry name" value="PAS domain"/>
    <property type="match status" value="1"/>
</dbReference>
<evidence type="ECO:0000259" key="15">
    <source>
        <dbReference type="PROSITE" id="PS50109"/>
    </source>
</evidence>
<keyword evidence="8" id="KW-0547">Nucleotide-binding</keyword>
<dbReference type="GO" id="GO:0005886">
    <property type="term" value="C:plasma membrane"/>
    <property type="evidence" value="ECO:0007669"/>
    <property type="project" value="UniProtKB-SubCell"/>
</dbReference>
<dbReference type="PANTHER" id="PTHR43711">
    <property type="entry name" value="TWO-COMPONENT HISTIDINE KINASE"/>
    <property type="match status" value="1"/>
</dbReference>
<dbReference type="CDD" id="cd00082">
    <property type="entry name" value="HisKA"/>
    <property type="match status" value="1"/>
</dbReference>
<evidence type="ECO:0000256" key="8">
    <source>
        <dbReference type="ARBA" id="ARBA00022741"/>
    </source>
</evidence>
<evidence type="ECO:0000256" key="12">
    <source>
        <dbReference type="ARBA" id="ARBA00023012"/>
    </source>
</evidence>
<dbReference type="Pfam" id="PF00672">
    <property type="entry name" value="HAMP"/>
    <property type="match status" value="1"/>
</dbReference>
<dbReference type="InterPro" id="IPR029151">
    <property type="entry name" value="Sensor-like_sf"/>
</dbReference>
<dbReference type="SUPFAM" id="SSF47384">
    <property type="entry name" value="Homodimeric domain of signal transducing histidine kinase"/>
    <property type="match status" value="1"/>
</dbReference>
<dbReference type="CDD" id="cd06225">
    <property type="entry name" value="HAMP"/>
    <property type="match status" value="1"/>
</dbReference>
<dbReference type="EC" id="2.7.13.3" evidence="3"/>
<proteinExistence type="predicted"/>
<dbReference type="SUPFAM" id="SSF55874">
    <property type="entry name" value="ATPase domain of HSP90 chaperone/DNA topoisomerase II/histidine kinase"/>
    <property type="match status" value="1"/>
</dbReference>
<evidence type="ECO:0000256" key="3">
    <source>
        <dbReference type="ARBA" id="ARBA00012438"/>
    </source>
</evidence>
<name>A0A2U8H6K3_9RHOO</name>
<evidence type="ECO:0000256" key="9">
    <source>
        <dbReference type="ARBA" id="ARBA00022777"/>
    </source>
</evidence>
<dbReference type="InterPro" id="IPR003594">
    <property type="entry name" value="HATPase_dom"/>
</dbReference>
<evidence type="ECO:0000256" key="6">
    <source>
        <dbReference type="ARBA" id="ARBA00022679"/>
    </source>
</evidence>
<dbReference type="SMART" id="SM00388">
    <property type="entry name" value="HisKA"/>
    <property type="match status" value="1"/>
</dbReference>
<dbReference type="SUPFAM" id="SSF158472">
    <property type="entry name" value="HAMP domain-like"/>
    <property type="match status" value="1"/>
</dbReference>
<dbReference type="PANTHER" id="PTHR43711:SF1">
    <property type="entry name" value="HISTIDINE KINASE 1"/>
    <property type="match status" value="1"/>
</dbReference>
<evidence type="ECO:0000313" key="17">
    <source>
        <dbReference type="EMBL" id="AWI80395.1"/>
    </source>
</evidence>
<gene>
    <name evidence="17" type="ORF">CEW87_14120</name>
</gene>
<dbReference type="SMART" id="SM00387">
    <property type="entry name" value="HATPase_c"/>
    <property type="match status" value="1"/>
</dbReference>
<evidence type="ECO:0000256" key="14">
    <source>
        <dbReference type="SAM" id="Phobius"/>
    </source>
</evidence>
<keyword evidence="12" id="KW-0902">Two-component regulatory system</keyword>
<dbReference type="Proteomes" id="UP000244902">
    <property type="component" value="Chromosome"/>
</dbReference>
<comment type="subcellular location">
    <subcellularLocation>
        <location evidence="2">Cell membrane</location>
        <topology evidence="2">Multi-pass membrane protein</topology>
    </subcellularLocation>
</comment>
<dbReference type="GO" id="GO:0005524">
    <property type="term" value="F:ATP binding"/>
    <property type="evidence" value="ECO:0007669"/>
    <property type="project" value="UniProtKB-KW"/>
</dbReference>
<organism evidence="17 18">
    <name type="scientific">Parazoarcus communis</name>
    <dbReference type="NCBI Taxonomy" id="41977"/>
    <lineage>
        <taxon>Bacteria</taxon>
        <taxon>Pseudomonadati</taxon>
        <taxon>Pseudomonadota</taxon>
        <taxon>Betaproteobacteria</taxon>
        <taxon>Rhodocyclales</taxon>
        <taxon>Zoogloeaceae</taxon>
        <taxon>Parazoarcus</taxon>
    </lineage>
</organism>
<comment type="catalytic activity">
    <reaction evidence="1">
        <text>ATP + protein L-histidine = ADP + protein N-phospho-L-histidine.</text>
        <dbReference type="EC" id="2.7.13.3"/>
    </reaction>
</comment>
<dbReference type="EMBL" id="CP022188">
    <property type="protein sequence ID" value="AWI80395.1"/>
    <property type="molecule type" value="Genomic_DNA"/>
</dbReference>
<dbReference type="InterPro" id="IPR003661">
    <property type="entry name" value="HisK_dim/P_dom"/>
</dbReference>
<evidence type="ECO:0000256" key="7">
    <source>
        <dbReference type="ARBA" id="ARBA00022692"/>
    </source>
</evidence>
<feature type="domain" description="HAMP" evidence="16">
    <location>
        <begin position="564"/>
        <end position="616"/>
    </location>
</feature>
<dbReference type="Gene3D" id="3.30.565.10">
    <property type="entry name" value="Histidine kinase-like ATPase, C-terminal domain"/>
    <property type="match status" value="1"/>
</dbReference>
<dbReference type="InterPro" id="IPR004358">
    <property type="entry name" value="Sig_transdc_His_kin-like_C"/>
</dbReference>
<dbReference type="Gene3D" id="1.10.287.130">
    <property type="match status" value="1"/>
</dbReference>
<evidence type="ECO:0000256" key="5">
    <source>
        <dbReference type="ARBA" id="ARBA00022553"/>
    </source>
</evidence>
<evidence type="ECO:0000256" key="13">
    <source>
        <dbReference type="ARBA" id="ARBA00023136"/>
    </source>
</evidence>
<keyword evidence="6" id="KW-0808">Transferase</keyword>
<dbReference type="PROSITE" id="PS50109">
    <property type="entry name" value="HIS_KIN"/>
    <property type="match status" value="1"/>
</dbReference>
<keyword evidence="7 14" id="KW-0812">Transmembrane</keyword>
<feature type="transmembrane region" description="Helical" evidence="14">
    <location>
        <begin position="541"/>
        <end position="563"/>
    </location>
</feature>
<dbReference type="GO" id="GO:0000155">
    <property type="term" value="F:phosphorelay sensor kinase activity"/>
    <property type="evidence" value="ECO:0007669"/>
    <property type="project" value="InterPro"/>
</dbReference>
<sequence>MSARPRALRMNEWLARFSLRAKLIGLFVAIKVIPLLLLAWFAWTAARDLGQSVTDGAESMADAMRDTQQRTARTAIDDSIAALDDRSREAIETLTTNTARVVARFLYDRDKDVLRAASLPTQSDEYRRFITTHVREFEGHGPYRPTADGRAWEPSEQITRAPTQVRAPLPDNATNFHYREPEITGRMRTRPLFLEITFIGLDGKEQLKAVADTATDLLTTELRDVSRREHTFLRAETYWRELQALKPGEIHVSDVVGEQVRTDWIGPYTPEVAARKGQAFAPEHSGYAGLENPVGKRFRGLIRWATPVERDGQIIGYVTLALDHAHLMAFTDSLRPTPERRSTIADPASGNYAFMWDHLGRSISHPRDYFIAGHDALTGERPAPWLDTELYAQWEQSGLPWEAFAADIPPYRDQRISREPHPESTATGLVALDCRYLNFSPQCSGWNDLTAHGGSGSFVIVFSGLQKLTTAAAIPYYTGRFGNSPRGFGFITIGANVEDFHRAATASAERIGAMTAESDGIMALQRDSLMSEIRTSLQRTAAGLSLSTALMIVAVVLIAIWMANLLSSRITRVVAGIRRFREGDLAHRLDVRGHDEMAQLAQSFNQMADAVQASFTRLDEARKTAEQANRMKSEFIAGMSHELRTPLNGIIGFADLLSIELRDDEQRSHAELIRDSGHQLLERLNDVLDLATIEAGRLEMRPEHIDFCELLRSVISLHAMSAAAKGLSLHAELPQQCSIKADPLRLRQVVNNLLSNAIKFTPSGDVWLTLENTPDWITLSIRDSGIGIPPGDLESIFEPFQRTENFLTRTQSGTGLGLSLAKKVVRLMGGRIEASSEEGVGSCFRTILPARASLNTDQETA</sequence>
<evidence type="ECO:0000313" key="18">
    <source>
        <dbReference type="Proteomes" id="UP000244902"/>
    </source>
</evidence>
<dbReference type="PROSITE" id="PS50885">
    <property type="entry name" value="HAMP"/>
    <property type="match status" value="1"/>
</dbReference>
<dbReference type="InterPro" id="IPR050736">
    <property type="entry name" value="Sensor_HK_Regulatory"/>
</dbReference>
<dbReference type="PRINTS" id="PR00344">
    <property type="entry name" value="BCTRLSENSOR"/>
</dbReference>
<dbReference type="AlphaFoldDB" id="A0A2U8H6K3"/>
<dbReference type="FunFam" id="3.30.565.10:FF:000023">
    <property type="entry name" value="PAS domain-containing sensor histidine kinase"/>
    <property type="match status" value="1"/>
</dbReference>
<reference evidence="17 18" key="1">
    <citation type="submission" date="2017-06" db="EMBL/GenBank/DDBJ databases">
        <title>Azoarcus sp. TSNA42 complete genome sequence.</title>
        <authorList>
            <person name="Woo J.-H."/>
            <person name="Kim H.-S."/>
        </authorList>
    </citation>
    <scope>NUCLEOTIDE SEQUENCE [LARGE SCALE GENOMIC DNA]</scope>
    <source>
        <strain evidence="17 18">TSNA42</strain>
    </source>
</reference>
<feature type="transmembrane region" description="Helical" evidence="14">
    <location>
        <begin position="21"/>
        <end position="43"/>
    </location>
</feature>
<dbReference type="CDD" id="cd16922">
    <property type="entry name" value="HATPase_EvgS-ArcB-TorS-like"/>
    <property type="match status" value="1"/>
</dbReference>
<evidence type="ECO:0000256" key="1">
    <source>
        <dbReference type="ARBA" id="ARBA00000085"/>
    </source>
</evidence>
<keyword evidence="9 17" id="KW-0418">Kinase</keyword>
<evidence type="ECO:0000256" key="11">
    <source>
        <dbReference type="ARBA" id="ARBA00022989"/>
    </source>
</evidence>
<dbReference type="SUPFAM" id="SSF103190">
    <property type="entry name" value="Sensory domain-like"/>
    <property type="match status" value="1"/>
</dbReference>
<evidence type="ECO:0000256" key="10">
    <source>
        <dbReference type="ARBA" id="ARBA00022840"/>
    </source>
</evidence>
<evidence type="ECO:0000256" key="2">
    <source>
        <dbReference type="ARBA" id="ARBA00004651"/>
    </source>
</evidence>
<dbReference type="InterPro" id="IPR005467">
    <property type="entry name" value="His_kinase_dom"/>
</dbReference>
<keyword evidence="11 14" id="KW-1133">Transmembrane helix</keyword>
<keyword evidence="5" id="KW-0597">Phosphoprotein</keyword>
<evidence type="ECO:0000259" key="16">
    <source>
        <dbReference type="PROSITE" id="PS50885"/>
    </source>
</evidence>
<keyword evidence="4" id="KW-1003">Cell membrane</keyword>
<dbReference type="Pfam" id="PF00512">
    <property type="entry name" value="HisKA"/>
    <property type="match status" value="1"/>
</dbReference>
<dbReference type="InterPro" id="IPR003660">
    <property type="entry name" value="HAMP_dom"/>
</dbReference>
<dbReference type="InterPro" id="IPR036890">
    <property type="entry name" value="HATPase_C_sf"/>
</dbReference>
<dbReference type="SMART" id="SM00304">
    <property type="entry name" value="HAMP"/>
    <property type="match status" value="1"/>
</dbReference>
<dbReference type="OrthoDB" id="5437527at2"/>
<keyword evidence="10" id="KW-0067">ATP-binding</keyword>
<dbReference type="InterPro" id="IPR036097">
    <property type="entry name" value="HisK_dim/P_sf"/>
</dbReference>
<protein>
    <recommendedName>
        <fullName evidence="3">histidine kinase</fullName>
        <ecNumber evidence="3">2.7.13.3</ecNumber>
    </recommendedName>
</protein>
<keyword evidence="13 14" id="KW-0472">Membrane</keyword>